<keyword evidence="2" id="KW-1003">Cell membrane</keyword>
<gene>
    <name evidence="8" type="ORF">P253_01387</name>
</gene>
<feature type="transmembrane region" description="Helical" evidence="6">
    <location>
        <begin position="698"/>
        <end position="725"/>
    </location>
</feature>
<dbReference type="InterPro" id="IPR038766">
    <property type="entry name" value="Membrane_comp_ABC_pdt"/>
</dbReference>
<evidence type="ECO:0000313" key="9">
    <source>
        <dbReference type="Proteomes" id="UP000018415"/>
    </source>
</evidence>
<feature type="transmembrane region" description="Helical" evidence="6">
    <location>
        <begin position="427"/>
        <end position="450"/>
    </location>
</feature>
<feature type="domain" description="ABC3 transporter permease C-terminal" evidence="7">
    <location>
        <begin position="705"/>
        <end position="814"/>
    </location>
</feature>
<evidence type="ECO:0000256" key="5">
    <source>
        <dbReference type="ARBA" id="ARBA00023136"/>
    </source>
</evidence>
<feature type="transmembrane region" description="Helical" evidence="6">
    <location>
        <begin position="403"/>
        <end position="421"/>
    </location>
</feature>
<feature type="transmembrane region" description="Helical" evidence="6">
    <location>
        <begin position="358"/>
        <end position="382"/>
    </location>
</feature>
<evidence type="ECO:0000259" key="7">
    <source>
        <dbReference type="Pfam" id="PF02687"/>
    </source>
</evidence>
<feature type="transmembrane region" description="Helical" evidence="6">
    <location>
        <begin position="754"/>
        <end position="778"/>
    </location>
</feature>
<protein>
    <recommendedName>
        <fullName evidence="7">ABC3 transporter permease C-terminal domain-containing protein</fullName>
    </recommendedName>
</protein>
<dbReference type="OrthoDB" id="5292592at2"/>
<dbReference type="PATRIC" id="fig|1341679.3.peg.1369"/>
<dbReference type="Pfam" id="PF02687">
    <property type="entry name" value="FtsX"/>
    <property type="match status" value="2"/>
</dbReference>
<evidence type="ECO:0000256" key="1">
    <source>
        <dbReference type="ARBA" id="ARBA00004651"/>
    </source>
</evidence>
<evidence type="ECO:0000313" key="8">
    <source>
        <dbReference type="EMBL" id="ESK48736.1"/>
    </source>
</evidence>
<keyword evidence="5 6" id="KW-0472">Membrane</keyword>
<dbReference type="HOGENOM" id="CLU_009475_2_0_6"/>
<dbReference type="EMBL" id="AYET01000002">
    <property type="protein sequence ID" value="ESK48736.1"/>
    <property type="molecule type" value="Genomic_DNA"/>
</dbReference>
<accession>V2UJG1</accession>
<dbReference type="Proteomes" id="UP000018415">
    <property type="component" value="Unassembled WGS sequence"/>
</dbReference>
<feature type="transmembrane region" description="Helical" evidence="6">
    <location>
        <begin position="790"/>
        <end position="810"/>
    </location>
</feature>
<sequence>MNPLFRPLLTQSFKSTGVYLLLIALILAISATTALKFSNEQIQNAVALQAAEMLAGDLVLSDNKPIAPRWEAAADELALKQSHVTVFSSMAHTGDEFVMVNVKAIDQAFPLRGELRVAPQPAAAIQPGEVWVSQRAMELLKIQVGDTLNIADGAFQVTASIEHDSNQELGFSGFSPTVIIAQQDVARTNAIQVGSRINYRLLMAGTPQHTRQFEQDFKQYQESLPKTQEVDGQNISEPDGLRLRNASEGNTRLMRPIANLDTFLQLANILTILLCGIAIALTSQRYVQQNQDHIALMRCIGATKKQILGAYLTLLAVVLLLAMLLGSAVGITLGYGLLQLMLQLIPHLQLQFSAVEMLLGPLPIAMLTSAVVLLGFILPSLWQLLNTPPIRVIRQQEKSVQSMLWMLLTGTLSLMLFSVVLTENIVLTLWVMGAIILLCSVLYAVVWSFLKLIRNLKSGISAYVRTPYQTAFQITALALGLSLITVLAVLRTDLLDRWQQQLPEGTPNQFVYGLPPFDMPEFQTQLEQLGWHSTPLYPNVRGRLVAKNDQPFAEALIQHNNSLRRELNLTQAERFPADNLIVAGQEQFSQVGQVSVEANTAQELGIEIGDTLTFSLPEGLLQAKVINLRSVEWESFSPNFFFIFSPQTMDENAGSYLGSFYVPEQDRPALVQLIQQFSNTVFIDVSLILEEIKRIVNVLVQIITILAVLVAVSGILVLIACLNLLMDERKREVALLRSFGSSKQKLKRMMSLEIGLIGGIAGVVACLFAEVISAIASYRMELAIQPHWEIWLILPVVMTLLCALIGRYRLSYLSDIPPLQSLREMNQ</sequence>
<reference evidence="8 9" key="1">
    <citation type="submission" date="2013-10" db="EMBL/GenBank/DDBJ databases">
        <title>The Genome Sequence of Acinetobacter indicus CIP 110367.</title>
        <authorList>
            <consortium name="The Broad Institute Genomics Platform"/>
            <consortium name="The Broad Institute Genome Sequencing Center for Infectious Disease"/>
            <person name="Cerqueira G."/>
            <person name="Feldgarden M."/>
            <person name="Courvalin P."/>
            <person name="Grillot-Courvalin C."/>
            <person name="Clermont D."/>
            <person name="Rocha E."/>
            <person name="Yoon E.-J."/>
            <person name="Nemec A."/>
            <person name="Young S.K."/>
            <person name="Zeng Q."/>
            <person name="Gargeya S."/>
            <person name="Fitzgerald M."/>
            <person name="Abouelleil A."/>
            <person name="Alvarado L."/>
            <person name="Berlin A.M."/>
            <person name="Chapman S.B."/>
            <person name="Gainer-Dewar J."/>
            <person name="Goldberg J."/>
            <person name="Gnerre S."/>
            <person name="Griggs A."/>
            <person name="Gujja S."/>
            <person name="Hansen M."/>
            <person name="Howarth C."/>
            <person name="Imamovic A."/>
            <person name="Ireland A."/>
            <person name="Larimer J."/>
            <person name="McCowan C."/>
            <person name="Murphy C."/>
            <person name="Pearson M."/>
            <person name="Poon T.W."/>
            <person name="Priest M."/>
            <person name="Roberts A."/>
            <person name="Saif S."/>
            <person name="Shea T."/>
            <person name="Sykes S."/>
            <person name="Wortman J."/>
            <person name="Nusbaum C."/>
            <person name="Birren B."/>
        </authorList>
    </citation>
    <scope>NUCLEOTIDE SEQUENCE [LARGE SCALE GENOMIC DNA]</scope>
    <source>
        <strain evidence="8 9">CIP 110367</strain>
    </source>
</reference>
<name>V2UJG1_9GAMM</name>
<comment type="subcellular location">
    <subcellularLocation>
        <location evidence="1">Cell membrane</location>
        <topology evidence="1">Multi-pass membrane protein</topology>
    </subcellularLocation>
</comment>
<dbReference type="eggNOG" id="COG3127">
    <property type="taxonomic scope" value="Bacteria"/>
</dbReference>
<comment type="caution">
    <text evidence="8">The sequence shown here is derived from an EMBL/GenBank/DDBJ whole genome shotgun (WGS) entry which is preliminary data.</text>
</comment>
<dbReference type="AlphaFoldDB" id="V2UJG1"/>
<keyword evidence="9" id="KW-1185">Reference proteome</keyword>
<dbReference type="PANTHER" id="PTHR30287:SF1">
    <property type="entry name" value="INNER MEMBRANE PROTEIN"/>
    <property type="match status" value="1"/>
</dbReference>
<keyword evidence="4 6" id="KW-1133">Transmembrane helix</keyword>
<evidence type="ECO:0000256" key="4">
    <source>
        <dbReference type="ARBA" id="ARBA00022989"/>
    </source>
</evidence>
<evidence type="ECO:0000256" key="2">
    <source>
        <dbReference type="ARBA" id="ARBA00022475"/>
    </source>
</evidence>
<feature type="transmembrane region" description="Helical" evidence="6">
    <location>
        <begin position="308"/>
        <end position="338"/>
    </location>
</feature>
<feature type="transmembrane region" description="Helical" evidence="6">
    <location>
        <begin position="471"/>
        <end position="490"/>
    </location>
</feature>
<keyword evidence="3 6" id="KW-0812">Transmembrane</keyword>
<proteinExistence type="predicted"/>
<dbReference type="InterPro" id="IPR003838">
    <property type="entry name" value="ABC3_permease_C"/>
</dbReference>
<dbReference type="RefSeq" id="WP_016659290.1">
    <property type="nucleotide sequence ID" value="NZ_BBSF01000001.1"/>
</dbReference>
<evidence type="ECO:0000256" key="3">
    <source>
        <dbReference type="ARBA" id="ARBA00022692"/>
    </source>
</evidence>
<evidence type="ECO:0000256" key="6">
    <source>
        <dbReference type="SAM" id="Phobius"/>
    </source>
</evidence>
<organism evidence="8 9">
    <name type="scientific">Acinetobacter indicus CIP 110367</name>
    <dbReference type="NCBI Taxonomy" id="1341679"/>
    <lineage>
        <taxon>Bacteria</taxon>
        <taxon>Pseudomonadati</taxon>
        <taxon>Pseudomonadota</taxon>
        <taxon>Gammaproteobacteria</taxon>
        <taxon>Moraxellales</taxon>
        <taxon>Moraxellaceae</taxon>
        <taxon>Acinetobacter</taxon>
    </lineage>
</organism>
<feature type="domain" description="ABC3 transporter permease C-terminal" evidence="7">
    <location>
        <begin position="268"/>
        <end position="388"/>
    </location>
</feature>
<feature type="transmembrane region" description="Helical" evidence="6">
    <location>
        <begin position="263"/>
        <end position="287"/>
    </location>
</feature>
<dbReference type="GO" id="GO:0005886">
    <property type="term" value="C:plasma membrane"/>
    <property type="evidence" value="ECO:0007669"/>
    <property type="project" value="UniProtKB-SubCell"/>
</dbReference>
<dbReference type="PANTHER" id="PTHR30287">
    <property type="entry name" value="MEMBRANE COMPONENT OF PREDICTED ABC SUPERFAMILY METABOLITE UPTAKE TRANSPORTER"/>
    <property type="match status" value="1"/>
</dbReference>